<dbReference type="GO" id="GO:0051537">
    <property type="term" value="F:2 iron, 2 sulfur cluster binding"/>
    <property type="evidence" value="ECO:0007669"/>
    <property type="project" value="UniProtKB-KW"/>
</dbReference>
<keyword evidence="1" id="KW-0001">2Fe-2S</keyword>
<reference evidence="6 7" key="1">
    <citation type="journal article" date="2015" name="Genome Biol. Evol.">
        <title>Comparative Genomics of a Bacterivorous Green Alga Reveals Evolutionary Causalities and Consequences of Phago-Mixotrophic Mode of Nutrition.</title>
        <authorList>
            <person name="Burns J.A."/>
            <person name="Paasch A."/>
            <person name="Narechania A."/>
            <person name="Kim E."/>
        </authorList>
    </citation>
    <scope>NUCLEOTIDE SEQUENCE [LARGE SCALE GENOMIC DNA]</scope>
    <source>
        <strain evidence="6 7">PLY_AMNH</strain>
    </source>
</reference>
<organism evidence="6 7">
    <name type="scientific">Cymbomonas tetramitiformis</name>
    <dbReference type="NCBI Taxonomy" id="36881"/>
    <lineage>
        <taxon>Eukaryota</taxon>
        <taxon>Viridiplantae</taxon>
        <taxon>Chlorophyta</taxon>
        <taxon>Pyramimonadophyceae</taxon>
        <taxon>Pyramimonadales</taxon>
        <taxon>Pyramimonadaceae</taxon>
        <taxon>Cymbomonas</taxon>
    </lineage>
</organism>
<dbReference type="Proteomes" id="UP001190700">
    <property type="component" value="Unassembled WGS sequence"/>
</dbReference>
<feature type="domain" description="Rieske" evidence="5">
    <location>
        <begin position="42"/>
        <end position="160"/>
    </location>
</feature>
<keyword evidence="3" id="KW-0408">Iron</keyword>
<dbReference type="PANTHER" id="PTHR21496">
    <property type="entry name" value="FERREDOXIN-RELATED"/>
    <property type="match status" value="1"/>
</dbReference>
<comment type="caution">
    <text evidence="6">The sequence shown here is derived from an EMBL/GenBank/DDBJ whole genome shotgun (WGS) entry which is preliminary data.</text>
</comment>
<accession>A0AAE0BI76</accession>
<evidence type="ECO:0000256" key="1">
    <source>
        <dbReference type="ARBA" id="ARBA00022714"/>
    </source>
</evidence>
<evidence type="ECO:0000256" key="2">
    <source>
        <dbReference type="ARBA" id="ARBA00022723"/>
    </source>
</evidence>
<evidence type="ECO:0000313" key="6">
    <source>
        <dbReference type="EMBL" id="KAK3236358.1"/>
    </source>
</evidence>
<dbReference type="CDD" id="cd03467">
    <property type="entry name" value="Rieske"/>
    <property type="match status" value="1"/>
</dbReference>
<proteinExistence type="predicted"/>
<dbReference type="GO" id="GO:0046872">
    <property type="term" value="F:metal ion binding"/>
    <property type="evidence" value="ECO:0007669"/>
    <property type="project" value="UniProtKB-KW"/>
</dbReference>
<dbReference type="PANTHER" id="PTHR21496:SF23">
    <property type="entry name" value="3-PHENYLPROPIONATE_CINNAMIC ACID DIOXYGENASE FERREDOXIN SUBUNIT"/>
    <property type="match status" value="1"/>
</dbReference>
<evidence type="ECO:0000259" key="5">
    <source>
        <dbReference type="PROSITE" id="PS51296"/>
    </source>
</evidence>
<dbReference type="Pfam" id="PF00355">
    <property type="entry name" value="Rieske"/>
    <property type="match status" value="1"/>
</dbReference>
<dbReference type="Gene3D" id="2.102.10.10">
    <property type="entry name" value="Rieske [2Fe-2S] iron-sulphur domain"/>
    <property type="match status" value="1"/>
</dbReference>
<dbReference type="AlphaFoldDB" id="A0AAE0BI76"/>
<dbReference type="EMBL" id="LGRX02035076">
    <property type="protein sequence ID" value="KAK3236358.1"/>
    <property type="molecule type" value="Genomic_DNA"/>
</dbReference>
<evidence type="ECO:0000313" key="7">
    <source>
        <dbReference type="Proteomes" id="UP001190700"/>
    </source>
</evidence>
<dbReference type="InterPro" id="IPR017941">
    <property type="entry name" value="Rieske_2Fe-2S"/>
</dbReference>
<gene>
    <name evidence="6" type="ORF">CYMTET_53493</name>
</gene>
<name>A0AAE0BI76_9CHLO</name>
<keyword evidence="7" id="KW-1185">Reference proteome</keyword>
<dbReference type="PROSITE" id="PS51296">
    <property type="entry name" value="RIESKE"/>
    <property type="match status" value="1"/>
</dbReference>
<dbReference type="SUPFAM" id="SSF50022">
    <property type="entry name" value="ISP domain"/>
    <property type="match status" value="1"/>
</dbReference>
<evidence type="ECO:0000256" key="3">
    <source>
        <dbReference type="ARBA" id="ARBA00023004"/>
    </source>
</evidence>
<evidence type="ECO:0000256" key="4">
    <source>
        <dbReference type="ARBA" id="ARBA00023014"/>
    </source>
</evidence>
<keyword evidence="4" id="KW-0411">Iron-sulfur</keyword>
<keyword evidence="2" id="KW-0479">Metal-binding</keyword>
<dbReference type="InterPro" id="IPR036922">
    <property type="entry name" value="Rieske_2Fe-2S_sf"/>
</dbReference>
<protein>
    <recommendedName>
        <fullName evidence="5">Rieske domain-containing protein</fullName>
    </recommendedName>
</protein>
<sequence length="163" mass="17258">MNLSASTCARPCAALRKPAQTFVCKSAPIVRRSTLRVQAATWTKAATKKELEAADGGRMVVELNGTKVLLATVDDEVYAVSNKCSHLGLPLVGKTGLLQAKISDKCVVCPAHGTSFDLATGDVKGEWCPKLPNLPLVGKGPKEAPLPTFESRVGENGEIEVLM</sequence>